<dbReference type="RefSeq" id="WP_183879653.1">
    <property type="nucleotide sequence ID" value="NZ_JACHCD010000002.1"/>
</dbReference>
<evidence type="ECO:0000313" key="2">
    <source>
        <dbReference type="Proteomes" id="UP000537204"/>
    </source>
</evidence>
<proteinExistence type="predicted"/>
<comment type="caution">
    <text evidence="1">The sequence shown here is derived from an EMBL/GenBank/DDBJ whole genome shotgun (WGS) entry which is preliminary data.</text>
</comment>
<dbReference type="AlphaFoldDB" id="A0A7W8ZJI7"/>
<organism evidence="1 2">
    <name type="scientific">Pedobacter cryoconitis</name>
    <dbReference type="NCBI Taxonomy" id="188932"/>
    <lineage>
        <taxon>Bacteria</taxon>
        <taxon>Pseudomonadati</taxon>
        <taxon>Bacteroidota</taxon>
        <taxon>Sphingobacteriia</taxon>
        <taxon>Sphingobacteriales</taxon>
        <taxon>Sphingobacteriaceae</taxon>
        <taxon>Pedobacter</taxon>
    </lineage>
</organism>
<reference evidence="1 2" key="1">
    <citation type="submission" date="2020-08" db="EMBL/GenBank/DDBJ databases">
        <title>Genomic Encyclopedia of Type Strains, Phase IV (KMG-V): Genome sequencing to study the core and pangenomes of soil and plant-associated prokaryotes.</title>
        <authorList>
            <person name="Whitman W."/>
        </authorList>
    </citation>
    <scope>NUCLEOTIDE SEQUENCE [LARGE SCALE GENOMIC DNA]</scope>
    <source>
        <strain evidence="1 2">S3M1</strain>
    </source>
</reference>
<sequence length="49" mass="5784">MKKKIYKTEDVKIQKQIIGKFTVDLFDDKKNRNYPQPDTFTSSGIVTQF</sequence>
<name>A0A7W8ZJI7_9SPHI</name>
<protein>
    <submittedName>
        <fullName evidence="1">Uncharacterized protein</fullName>
    </submittedName>
</protein>
<dbReference type="EMBL" id="JACHCE010000001">
    <property type="protein sequence ID" value="MBB5635219.1"/>
    <property type="molecule type" value="Genomic_DNA"/>
</dbReference>
<evidence type="ECO:0000313" key="1">
    <source>
        <dbReference type="EMBL" id="MBB5635219.1"/>
    </source>
</evidence>
<accession>A0A7W8ZJI7</accession>
<gene>
    <name evidence="1" type="ORF">HDE68_001104</name>
</gene>
<dbReference type="Proteomes" id="UP000537204">
    <property type="component" value="Unassembled WGS sequence"/>
</dbReference>